<feature type="region of interest" description="Disordered" evidence="1">
    <location>
        <begin position="32"/>
        <end position="65"/>
    </location>
</feature>
<evidence type="ECO:0000313" key="3">
    <source>
        <dbReference type="EMBL" id="KDR30464.1"/>
    </source>
</evidence>
<sequence>MFVYLDSAMAVALRIGQVTALSFATSQAVAPAPSHAPGFVPVETRGALPSDDYPLRASPFRSTTK</sequence>
<evidence type="ECO:0000256" key="1">
    <source>
        <dbReference type="SAM" id="MobiDB-lite"/>
    </source>
</evidence>
<dbReference type="RefSeq" id="WP_033536086.1">
    <property type="nucleotide sequence ID" value="NZ_CP084284.1"/>
</dbReference>
<name>A0A656QNC3_9BURK</name>
<keyword evidence="4" id="KW-1185">Reference proteome</keyword>
<accession>A0A656QNC3</accession>
<comment type="caution">
    <text evidence="3">The sequence shown here is derived from an EMBL/GenBank/DDBJ whole genome shotgun (WGS) entry which is preliminary data.</text>
</comment>
<evidence type="ECO:0000256" key="2">
    <source>
        <dbReference type="SAM" id="SignalP"/>
    </source>
</evidence>
<organism evidence="3 4">
    <name type="scientific">Caballeronia zhejiangensis</name>
    <dbReference type="NCBI Taxonomy" id="871203"/>
    <lineage>
        <taxon>Bacteria</taxon>
        <taxon>Pseudomonadati</taxon>
        <taxon>Pseudomonadota</taxon>
        <taxon>Betaproteobacteria</taxon>
        <taxon>Burkholderiales</taxon>
        <taxon>Burkholderiaceae</taxon>
        <taxon>Caballeronia</taxon>
    </lineage>
</organism>
<dbReference type="Proteomes" id="UP000027451">
    <property type="component" value="Unassembled WGS sequence"/>
</dbReference>
<feature type="chain" id="PRO_5025007327" evidence="2">
    <location>
        <begin position="21"/>
        <end position="65"/>
    </location>
</feature>
<protein>
    <submittedName>
        <fullName evidence="3">Uncharacterized protein</fullName>
    </submittedName>
</protein>
<keyword evidence="2" id="KW-0732">Signal</keyword>
<proteinExistence type="predicted"/>
<feature type="signal peptide" evidence="2">
    <location>
        <begin position="1"/>
        <end position="20"/>
    </location>
</feature>
<evidence type="ECO:0000313" key="4">
    <source>
        <dbReference type="Proteomes" id="UP000027451"/>
    </source>
</evidence>
<reference evidence="3 4" key="1">
    <citation type="submission" date="2014-03" db="EMBL/GenBank/DDBJ databases">
        <title>Draft Genome Sequences of Four Burkholderia Strains.</title>
        <authorList>
            <person name="Liu X.Y."/>
            <person name="Li C.X."/>
            <person name="Xu J.H."/>
        </authorList>
    </citation>
    <scope>NUCLEOTIDE SEQUENCE [LARGE SCALE GENOMIC DNA]</scope>
    <source>
        <strain evidence="3 4">OP-1</strain>
    </source>
</reference>
<dbReference type="EMBL" id="JFHD01000009">
    <property type="protein sequence ID" value="KDR30464.1"/>
    <property type="molecule type" value="Genomic_DNA"/>
</dbReference>
<gene>
    <name evidence="3" type="ORF">BG60_37940</name>
</gene>
<dbReference type="AlphaFoldDB" id="A0A656QNC3"/>